<sequence length="131" mass="13861">MSNSTQHSATPSRTKVIGFWAIKIMVSVIFIIAGSAKLAGVPQMIQVFDSIALGQWFRYVTGAIEVGGGLLVLAPKTTSYGAGLLSCTMIGAVLTHLFIIGGSPALAVILLFASLFILYATRGQILKLFDK</sequence>
<dbReference type="AlphaFoldDB" id="A0A4R5VWD4"/>
<evidence type="ECO:0000313" key="6">
    <source>
        <dbReference type="EMBL" id="TDK63486.1"/>
    </source>
</evidence>
<dbReference type="RefSeq" id="WP_133329926.1">
    <property type="nucleotide sequence ID" value="NZ_SMYL01000009.1"/>
</dbReference>
<feature type="transmembrane region" description="Helical" evidence="5">
    <location>
        <begin position="105"/>
        <end position="121"/>
    </location>
</feature>
<comment type="caution">
    <text evidence="6">The sequence shown here is derived from an EMBL/GenBank/DDBJ whole genome shotgun (WGS) entry which is preliminary data.</text>
</comment>
<dbReference type="InterPro" id="IPR032808">
    <property type="entry name" value="DoxX"/>
</dbReference>
<name>A0A4R5VWD4_9BURK</name>
<organism evidence="6 7">
    <name type="scientific">Sapientia aquatica</name>
    <dbReference type="NCBI Taxonomy" id="1549640"/>
    <lineage>
        <taxon>Bacteria</taxon>
        <taxon>Pseudomonadati</taxon>
        <taxon>Pseudomonadota</taxon>
        <taxon>Betaproteobacteria</taxon>
        <taxon>Burkholderiales</taxon>
        <taxon>Oxalobacteraceae</taxon>
        <taxon>Sapientia</taxon>
    </lineage>
</organism>
<keyword evidence="4 5" id="KW-0472">Membrane</keyword>
<dbReference type="Pfam" id="PF07681">
    <property type="entry name" value="DoxX"/>
    <property type="match status" value="1"/>
</dbReference>
<feature type="transmembrane region" description="Helical" evidence="5">
    <location>
        <begin position="56"/>
        <end position="73"/>
    </location>
</feature>
<keyword evidence="3 5" id="KW-1133">Transmembrane helix</keyword>
<keyword evidence="2 5" id="KW-0812">Transmembrane</keyword>
<dbReference type="Proteomes" id="UP000294829">
    <property type="component" value="Unassembled WGS sequence"/>
</dbReference>
<proteinExistence type="predicted"/>
<evidence type="ECO:0000256" key="4">
    <source>
        <dbReference type="ARBA" id="ARBA00023136"/>
    </source>
</evidence>
<dbReference type="GO" id="GO:0016020">
    <property type="term" value="C:membrane"/>
    <property type="evidence" value="ECO:0007669"/>
    <property type="project" value="UniProtKB-SubCell"/>
</dbReference>
<evidence type="ECO:0000256" key="3">
    <source>
        <dbReference type="ARBA" id="ARBA00022989"/>
    </source>
</evidence>
<accession>A0A4R5VWD4</accession>
<dbReference type="OrthoDB" id="3576439at2"/>
<keyword evidence="7" id="KW-1185">Reference proteome</keyword>
<reference evidence="6 7" key="1">
    <citation type="submission" date="2019-03" db="EMBL/GenBank/DDBJ databases">
        <title>Sapientia aquatica gen. nov., sp. nov., isolated from a crater lake.</title>
        <authorList>
            <person name="Felfoldi T."/>
            <person name="Szabo A."/>
            <person name="Toth E."/>
            <person name="Schumann P."/>
            <person name="Keki Z."/>
            <person name="Marialigeti K."/>
            <person name="Mathe I."/>
        </authorList>
    </citation>
    <scope>NUCLEOTIDE SEQUENCE [LARGE SCALE GENOMIC DNA]</scope>
    <source>
        <strain evidence="6 7">SA-152</strain>
    </source>
</reference>
<evidence type="ECO:0000256" key="2">
    <source>
        <dbReference type="ARBA" id="ARBA00022692"/>
    </source>
</evidence>
<gene>
    <name evidence="6" type="ORF">E2I14_14860</name>
</gene>
<evidence type="ECO:0000256" key="5">
    <source>
        <dbReference type="SAM" id="Phobius"/>
    </source>
</evidence>
<feature type="transmembrane region" description="Helical" evidence="5">
    <location>
        <begin position="16"/>
        <end position="36"/>
    </location>
</feature>
<dbReference type="EMBL" id="SMYL01000009">
    <property type="protein sequence ID" value="TDK63486.1"/>
    <property type="molecule type" value="Genomic_DNA"/>
</dbReference>
<evidence type="ECO:0000256" key="1">
    <source>
        <dbReference type="ARBA" id="ARBA00004141"/>
    </source>
</evidence>
<comment type="subcellular location">
    <subcellularLocation>
        <location evidence="1">Membrane</location>
        <topology evidence="1">Multi-pass membrane protein</topology>
    </subcellularLocation>
</comment>
<evidence type="ECO:0000313" key="7">
    <source>
        <dbReference type="Proteomes" id="UP000294829"/>
    </source>
</evidence>
<protein>
    <submittedName>
        <fullName evidence="6">DoxX family protein</fullName>
    </submittedName>
</protein>
<feature type="transmembrane region" description="Helical" evidence="5">
    <location>
        <begin position="80"/>
        <end position="99"/>
    </location>
</feature>